<name>A0A246BTH2_9DEIO</name>
<gene>
    <name evidence="1" type="ORF">CBQ26_00495</name>
</gene>
<comment type="caution">
    <text evidence="1">The sequence shown here is derived from an EMBL/GenBank/DDBJ whole genome shotgun (WGS) entry which is preliminary data.</text>
</comment>
<dbReference type="AlphaFoldDB" id="A0A246BTH2"/>
<organism evidence="1 2">
    <name type="scientific">Deinococcus indicus</name>
    <dbReference type="NCBI Taxonomy" id="223556"/>
    <lineage>
        <taxon>Bacteria</taxon>
        <taxon>Thermotogati</taxon>
        <taxon>Deinococcota</taxon>
        <taxon>Deinococci</taxon>
        <taxon>Deinococcales</taxon>
        <taxon>Deinococcaceae</taxon>
        <taxon>Deinococcus</taxon>
    </lineage>
</organism>
<accession>A0A246BTH2</accession>
<proteinExistence type="predicted"/>
<dbReference type="EMBL" id="NHMK01000003">
    <property type="protein sequence ID" value="OWL98971.1"/>
    <property type="molecule type" value="Genomic_DNA"/>
</dbReference>
<dbReference type="OrthoDB" id="72446at2"/>
<dbReference type="RefSeq" id="WP_088246664.1">
    <property type="nucleotide sequence ID" value="NZ_NHMK01000003.1"/>
</dbReference>
<evidence type="ECO:0000313" key="1">
    <source>
        <dbReference type="EMBL" id="OWL98971.1"/>
    </source>
</evidence>
<keyword evidence="2" id="KW-1185">Reference proteome</keyword>
<evidence type="ECO:0000313" key="2">
    <source>
        <dbReference type="Proteomes" id="UP000197208"/>
    </source>
</evidence>
<dbReference type="Proteomes" id="UP000197208">
    <property type="component" value="Unassembled WGS sequence"/>
</dbReference>
<sequence>MIGRTVLAGVALAVSGGLIAQRLPTPATYCAATVERTATLGIVERLAIRPAVDCPARGVVRARKRSVLNAEGPYQPIYPLRGAWEIPSGGVRNEWVGRSWSVEYWNGRAWVPAGRLK</sequence>
<protein>
    <submittedName>
        <fullName evidence="1">Uncharacterized protein</fullName>
    </submittedName>
</protein>
<reference evidence="1 2" key="1">
    <citation type="submission" date="2017-05" db="EMBL/GenBank/DDBJ databases">
        <title>De novo genome assembly of Deniococcus indicus strain DR1.</title>
        <authorList>
            <person name="Chauhan D."/>
            <person name="Yennamalli R.M."/>
            <person name="Priyadarshini R."/>
        </authorList>
    </citation>
    <scope>NUCLEOTIDE SEQUENCE [LARGE SCALE GENOMIC DNA]</scope>
    <source>
        <strain evidence="1 2">DR1</strain>
    </source>
</reference>